<sequence>MAYGIDEHRLGLGMENLAMASRSPRRRTRPAEAAVDCPPIIPPSAHGAKRRRAAAATSSSPWPSMREDLVSRIAERVLAAGDLLDYVRFRAACRHWRACTVDPRGRGVSDPRFHPRRWTMLPEGHGLRPGHAKLRGRARFFNRDTGAFVSAHLPLLADHCVLDSPEGLLLLQRDADTAVRLLHPFTGDVVELPPLTSLVPQLDRLTGHRARLDADEHKVQPFRRIAAAVAVDAGAVTVLLALEHICSFAHACAGDRSWALSSWSTDLVARTLGFRGSLYLACWDLEESSILRLDAPVAGGASSPPPSSLPLPQTIATVPSKLMSMPQLVECGSEILVVGSTDISRSHLVVVRLADLVLGQPPPVPLATIGEHCLFFGMRSVAVSSRGLPSVAGNTVILCDSIVDRLMQYNLADDSLSPACDGDIVRSPPPCPHSIVHHLVTCCFRYFWNKGLIYCCKTKPTWGTKRKWRMGA</sequence>
<reference evidence="4" key="1">
    <citation type="submission" date="2024-06" db="EMBL/GenBank/DDBJ databases">
        <authorList>
            <person name="Ryan C."/>
        </authorList>
    </citation>
    <scope>NUCLEOTIDE SEQUENCE [LARGE SCALE GENOMIC DNA]</scope>
</reference>
<organism evidence="3 4">
    <name type="scientific">Urochloa decumbens</name>
    <dbReference type="NCBI Taxonomy" id="240449"/>
    <lineage>
        <taxon>Eukaryota</taxon>
        <taxon>Viridiplantae</taxon>
        <taxon>Streptophyta</taxon>
        <taxon>Embryophyta</taxon>
        <taxon>Tracheophyta</taxon>
        <taxon>Spermatophyta</taxon>
        <taxon>Magnoliopsida</taxon>
        <taxon>Liliopsida</taxon>
        <taxon>Poales</taxon>
        <taxon>Poaceae</taxon>
        <taxon>PACMAD clade</taxon>
        <taxon>Panicoideae</taxon>
        <taxon>Panicodae</taxon>
        <taxon>Paniceae</taxon>
        <taxon>Melinidinae</taxon>
        <taxon>Urochloa</taxon>
    </lineage>
</organism>
<dbReference type="EMBL" id="OZ075117">
    <property type="protein sequence ID" value="CAL5078598.1"/>
    <property type="molecule type" value="Genomic_DNA"/>
</dbReference>
<accession>A0ABC9FPJ9</accession>
<evidence type="ECO:0000313" key="4">
    <source>
        <dbReference type="Proteomes" id="UP001497457"/>
    </source>
</evidence>
<dbReference type="Proteomes" id="UP001497457">
    <property type="component" value="Chromosome 7b"/>
</dbReference>
<dbReference type="InterPro" id="IPR005174">
    <property type="entry name" value="KIB1-4_b-propeller"/>
</dbReference>
<dbReference type="PANTHER" id="PTHR33165">
    <property type="entry name" value="F-BOX DOMAIN CONTAINING PROTEIN-LIKE-RELATED"/>
    <property type="match status" value="1"/>
</dbReference>
<evidence type="ECO:0000259" key="2">
    <source>
        <dbReference type="Pfam" id="PF03478"/>
    </source>
</evidence>
<proteinExistence type="predicted"/>
<reference evidence="3 4" key="2">
    <citation type="submission" date="2024-10" db="EMBL/GenBank/DDBJ databases">
        <authorList>
            <person name="Ryan C."/>
        </authorList>
    </citation>
    <scope>NUCLEOTIDE SEQUENCE [LARGE SCALE GENOMIC DNA]</scope>
</reference>
<keyword evidence="4" id="KW-1185">Reference proteome</keyword>
<dbReference type="Pfam" id="PF03478">
    <property type="entry name" value="Beta-prop_KIB1-4"/>
    <property type="match status" value="1"/>
</dbReference>
<feature type="region of interest" description="Disordered" evidence="1">
    <location>
        <begin position="21"/>
        <end position="63"/>
    </location>
</feature>
<evidence type="ECO:0000256" key="1">
    <source>
        <dbReference type="SAM" id="MobiDB-lite"/>
    </source>
</evidence>
<evidence type="ECO:0000313" key="3">
    <source>
        <dbReference type="EMBL" id="CAL5078598.1"/>
    </source>
</evidence>
<dbReference type="PANTHER" id="PTHR33165:SF53">
    <property type="entry name" value="OS04G0486300 PROTEIN"/>
    <property type="match status" value="1"/>
</dbReference>
<protein>
    <recommendedName>
        <fullName evidence="2">KIB1-4 beta-propeller domain-containing protein</fullName>
    </recommendedName>
</protein>
<gene>
    <name evidence="3" type="ORF">URODEC1_LOCUS107208</name>
</gene>
<dbReference type="AlphaFoldDB" id="A0ABC9FPJ9"/>
<name>A0ABC9FPJ9_9POAL</name>
<feature type="domain" description="KIB1-4 beta-propeller" evidence="2">
    <location>
        <begin position="146"/>
        <end position="400"/>
    </location>
</feature>